<proteinExistence type="predicted"/>
<sequence>MCWPCVFLSRPPPGPPAAPPQHTKEPLQYMRNAQASWEKRILKSLNSMCTELGVPLARKRPLPEQRELSNKWNEMGTDEPDLSKFRPVYAPKDFLEVLVSLRNPNLDCSEEVSSLSHWGLIKVPLHVGDIPQVREACPELTLTSGQLGIDDHPHVPSGTPHVPSGTPHVPSGTPHVPSGTPHVPSDTPHVPSGTPQIPPTLTSPQVPLTSPQIPLRYPSGTPHPHVPSGTPHVPSDTPHVPSGTPQVPLALTSPQVPLTSPQIPLTSPQVPPTLTSPQVPPTLTSPQVPLTCPQVPLTSPQIPLTSPQIPLTLTSPQIPLTLASPQVPLTCPQIPLTSPQIPLSHFCIAHSKRANMPSALQIVTNRKKCFGRQAASDLFESEHVRLGRRVLGEQDSAAAQQYSRQGCPTGLRAPLWALILNSTNDPEDIMHYEQLKAGVIQHDLVVDNLIYKDVKLTASNDDYYFVFEDFLYQVLLCFSRDTTVLEHFNYNSATPPKSYIQGKAEQDEYAVIYPPNGVIPFHGFSMYVAPLCFLYNEPCRLYGVFREMYVRYFFRLHSISSHPSGIVSLCLQFERLLQSHLPQLFYHLREIGAQPLSIAFKWMVRAFSGYLSTDQLLLLWDRILGYDSLEIVAVLAAAVFAFRAENLMEVTSLASAEAVLADLSTLKVMPLIQIFVFATMI</sequence>
<dbReference type="InterPro" id="IPR035969">
    <property type="entry name" value="Rab-GAP_TBC_sf"/>
</dbReference>
<feature type="domain" description="Rab-GAP TBC" evidence="2">
    <location>
        <begin position="406"/>
        <end position="627"/>
    </location>
</feature>
<organism evidence="3 4">
    <name type="scientific">Coilia grayii</name>
    <name type="common">Gray's grenadier anchovy</name>
    <dbReference type="NCBI Taxonomy" id="363190"/>
    <lineage>
        <taxon>Eukaryota</taxon>
        <taxon>Metazoa</taxon>
        <taxon>Chordata</taxon>
        <taxon>Craniata</taxon>
        <taxon>Vertebrata</taxon>
        <taxon>Euteleostomi</taxon>
        <taxon>Actinopterygii</taxon>
        <taxon>Neopterygii</taxon>
        <taxon>Teleostei</taxon>
        <taxon>Clupei</taxon>
        <taxon>Clupeiformes</taxon>
        <taxon>Clupeoidei</taxon>
        <taxon>Engraulidae</taxon>
        <taxon>Coilinae</taxon>
        <taxon>Coilia</taxon>
    </lineage>
</organism>
<dbReference type="EMBL" id="JBHFQA010000022">
    <property type="protein sequence ID" value="KAL2078846.1"/>
    <property type="molecule type" value="Genomic_DNA"/>
</dbReference>
<dbReference type="AlphaFoldDB" id="A0ABD1IY52"/>
<dbReference type="PROSITE" id="PS50086">
    <property type="entry name" value="TBC_RABGAP"/>
    <property type="match status" value="1"/>
</dbReference>
<name>A0ABD1IY52_9TELE</name>
<dbReference type="SUPFAM" id="SSF47923">
    <property type="entry name" value="Ypt/Rab-GAP domain of gyp1p"/>
    <property type="match status" value="1"/>
</dbReference>
<evidence type="ECO:0000259" key="2">
    <source>
        <dbReference type="PROSITE" id="PS50086"/>
    </source>
</evidence>
<dbReference type="PANTHER" id="PTHR16110:SF1">
    <property type="entry name" value="TBC1 DOMAIN FAMILY MEMBER 19"/>
    <property type="match status" value="1"/>
</dbReference>
<gene>
    <name evidence="3" type="ORF">ACEWY4_024590</name>
</gene>
<protein>
    <recommendedName>
        <fullName evidence="2">Rab-GAP TBC domain-containing protein</fullName>
    </recommendedName>
</protein>
<comment type="caution">
    <text evidence="3">The sequence shown here is derived from an EMBL/GenBank/DDBJ whole genome shotgun (WGS) entry which is preliminary data.</text>
</comment>
<reference evidence="3 4" key="1">
    <citation type="submission" date="2024-09" db="EMBL/GenBank/DDBJ databases">
        <title>A chromosome-level genome assembly of Gray's grenadier anchovy, Coilia grayii.</title>
        <authorList>
            <person name="Fu Z."/>
        </authorList>
    </citation>
    <scope>NUCLEOTIDE SEQUENCE [LARGE SCALE GENOMIC DNA]</scope>
    <source>
        <strain evidence="3">G4</strain>
        <tissue evidence="3">Muscle</tissue>
    </source>
</reference>
<dbReference type="Pfam" id="PF00566">
    <property type="entry name" value="RabGAP-TBC"/>
    <property type="match status" value="1"/>
</dbReference>
<evidence type="ECO:0000313" key="4">
    <source>
        <dbReference type="Proteomes" id="UP001591681"/>
    </source>
</evidence>
<dbReference type="Gene3D" id="1.10.472.80">
    <property type="entry name" value="Ypt/Rab-GAP domain of gyp1p, domain 3"/>
    <property type="match status" value="1"/>
</dbReference>
<dbReference type="SMART" id="SM00164">
    <property type="entry name" value="TBC"/>
    <property type="match status" value="1"/>
</dbReference>
<dbReference type="PANTHER" id="PTHR16110">
    <property type="entry name" value="TBC1 DOMAIN FAMILY MEMBER 19"/>
    <property type="match status" value="1"/>
</dbReference>
<feature type="compositionally biased region" description="Polar residues" evidence="1">
    <location>
        <begin position="252"/>
        <end position="277"/>
    </location>
</feature>
<evidence type="ECO:0000256" key="1">
    <source>
        <dbReference type="SAM" id="MobiDB-lite"/>
    </source>
</evidence>
<dbReference type="Proteomes" id="UP001591681">
    <property type="component" value="Unassembled WGS sequence"/>
</dbReference>
<dbReference type="InterPro" id="IPR000195">
    <property type="entry name" value="Rab-GAP-TBC_dom"/>
</dbReference>
<feature type="compositionally biased region" description="Polar residues" evidence="1">
    <location>
        <begin position="193"/>
        <end position="212"/>
    </location>
</feature>
<accession>A0ABD1IY52</accession>
<feature type="region of interest" description="Disordered" evidence="1">
    <location>
        <begin position="148"/>
        <end position="277"/>
    </location>
</feature>
<dbReference type="InterPro" id="IPR042507">
    <property type="entry name" value="TBC1D19"/>
</dbReference>
<keyword evidence="4" id="KW-1185">Reference proteome</keyword>
<evidence type="ECO:0000313" key="3">
    <source>
        <dbReference type="EMBL" id="KAL2078846.1"/>
    </source>
</evidence>